<evidence type="ECO:0000256" key="1">
    <source>
        <dbReference type="SAM" id="Phobius"/>
    </source>
</evidence>
<feature type="transmembrane region" description="Helical" evidence="1">
    <location>
        <begin position="97"/>
        <end position="114"/>
    </location>
</feature>
<dbReference type="CDD" id="cd12797">
    <property type="entry name" value="M23_peptidase"/>
    <property type="match status" value="1"/>
</dbReference>
<dbReference type="PANTHER" id="PTHR21666:SF285">
    <property type="entry name" value="M23 FAMILY METALLOPEPTIDASE"/>
    <property type="match status" value="1"/>
</dbReference>
<dbReference type="InterPro" id="IPR011055">
    <property type="entry name" value="Dup_hybrid_motif"/>
</dbReference>
<dbReference type="InterPro" id="IPR050570">
    <property type="entry name" value="Cell_wall_metabolism_enzyme"/>
</dbReference>
<keyword evidence="1" id="KW-0472">Membrane</keyword>
<feature type="transmembrane region" description="Helical" evidence="1">
    <location>
        <begin position="38"/>
        <end position="55"/>
    </location>
</feature>
<feature type="transmembrane region" description="Helical" evidence="1">
    <location>
        <begin position="7"/>
        <end position="32"/>
    </location>
</feature>
<dbReference type="PANTHER" id="PTHR21666">
    <property type="entry name" value="PEPTIDASE-RELATED"/>
    <property type="match status" value="1"/>
</dbReference>
<sequence>MSTRTRFVLLSSIPQLVWLVLVAVAVIGSWTAQNGGQWAGSLLLKFATFLFAYFFSVPSSTTFGVPYVPISAMLLVVCAVSAVRIENWTAGFDTDAFSFEAVLTVCAVAATVASRQLAVRDSMTVQLHFPVADGRWEVAAGEGRLFNHHWEAPLQRAALDIVAVDRRGSSHRGVLAGCDEDYYAFGSPVHSPVDAEVIRCGDGLNDGELNPAKPAGNHVVLGAGSEEILIAHLKKGSVAVTAGQRVRAGQLLGVVGNSGNSTEPHLHIHAQRDGRAVRIVFDDVRGRMWPGRRVIRP</sequence>
<evidence type="ECO:0000259" key="2">
    <source>
        <dbReference type="Pfam" id="PF01551"/>
    </source>
</evidence>
<dbReference type="InterPro" id="IPR016047">
    <property type="entry name" value="M23ase_b-sheet_dom"/>
</dbReference>
<reference evidence="3" key="1">
    <citation type="submission" date="2022-12" db="EMBL/GenBank/DDBJ databases">
        <authorList>
            <person name="Krivoruchko A.V."/>
            <person name="Elkin A."/>
        </authorList>
    </citation>
    <scope>NUCLEOTIDE SEQUENCE</scope>
    <source>
        <strain evidence="3">IEGM 1391</strain>
    </source>
</reference>
<gene>
    <name evidence="3" type="ORF">O4220_00725</name>
</gene>
<evidence type="ECO:0000313" key="4">
    <source>
        <dbReference type="Proteomes" id="UP001081071"/>
    </source>
</evidence>
<dbReference type="SUPFAM" id="SSF51261">
    <property type="entry name" value="Duplicated hybrid motif"/>
    <property type="match status" value="1"/>
</dbReference>
<dbReference type="EMBL" id="JAPWIJ010000001">
    <property type="protein sequence ID" value="MCZ4517018.1"/>
    <property type="molecule type" value="Genomic_DNA"/>
</dbReference>
<evidence type="ECO:0000313" key="3">
    <source>
        <dbReference type="EMBL" id="MCZ4517018.1"/>
    </source>
</evidence>
<organism evidence="3 4">
    <name type="scientific">Rhodococcus ruber</name>
    <dbReference type="NCBI Taxonomy" id="1830"/>
    <lineage>
        <taxon>Bacteria</taxon>
        <taxon>Bacillati</taxon>
        <taxon>Actinomycetota</taxon>
        <taxon>Actinomycetes</taxon>
        <taxon>Mycobacteriales</taxon>
        <taxon>Nocardiaceae</taxon>
        <taxon>Rhodococcus</taxon>
    </lineage>
</organism>
<feature type="transmembrane region" description="Helical" evidence="1">
    <location>
        <begin position="67"/>
        <end position="85"/>
    </location>
</feature>
<dbReference type="Gene3D" id="2.70.70.10">
    <property type="entry name" value="Glucose Permease (Domain IIA)"/>
    <property type="match status" value="1"/>
</dbReference>
<dbReference type="Proteomes" id="UP001081071">
    <property type="component" value="Unassembled WGS sequence"/>
</dbReference>
<dbReference type="Pfam" id="PF01551">
    <property type="entry name" value="Peptidase_M23"/>
    <property type="match status" value="1"/>
</dbReference>
<keyword evidence="4" id="KW-1185">Reference proteome</keyword>
<feature type="domain" description="M23ase beta-sheet core" evidence="2">
    <location>
        <begin position="185"/>
        <end position="277"/>
    </location>
</feature>
<dbReference type="RefSeq" id="WP_269601648.1">
    <property type="nucleotide sequence ID" value="NZ_JAPWIJ010000001.1"/>
</dbReference>
<protein>
    <submittedName>
        <fullName evidence="3">M23 family metallopeptidase</fullName>
    </submittedName>
</protein>
<proteinExistence type="predicted"/>
<keyword evidence="1" id="KW-0812">Transmembrane</keyword>
<accession>A0ABT4M7T8</accession>
<comment type="caution">
    <text evidence="3">The sequence shown here is derived from an EMBL/GenBank/DDBJ whole genome shotgun (WGS) entry which is preliminary data.</text>
</comment>
<keyword evidence="1" id="KW-1133">Transmembrane helix</keyword>
<name>A0ABT4M7T8_9NOCA</name>